<dbReference type="RefSeq" id="WP_224787540.1">
    <property type="nucleotide sequence ID" value="NZ_CABPSX010000009.1"/>
</dbReference>
<proteinExistence type="predicted"/>
<reference evidence="1 2" key="1">
    <citation type="submission" date="2019-08" db="EMBL/GenBank/DDBJ databases">
        <authorList>
            <person name="Peeters C."/>
        </authorList>
    </citation>
    <scope>NUCLEOTIDE SEQUENCE [LARGE SCALE GENOMIC DNA]</scope>
    <source>
        <strain evidence="1 2">LMG 18089</strain>
    </source>
</reference>
<dbReference type="Proteomes" id="UP000364291">
    <property type="component" value="Unassembled WGS sequence"/>
</dbReference>
<evidence type="ECO:0008006" key="3">
    <source>
        <dbReference type="Google" id="ProtNLM"/>
    </source>
</evidence>
<gene>
    <name evidence="1" type="ORF">PAP18089_04044</name>
</gene>
<dbReference type="InterPro" id="IPR018715">
    <property type="entry name" value="DUF2239"/>
</dbReference>
<organism evidence="1 2">
    <name type="scientific">Pandoraea apista</name>
    <dbReference type="NCBI Taxonomy" id="93218"/>
    <lineage>
        <taxon>Bacteria</taxon>
        <taxon>Pseudomonadati</taxon>
        <taxon>Pseudomonadota</taxon>
        <taxon>Betaproteobacteria</taxon>
        <taxon>Burkholderiales</taxon>
        <taxon>Burkholderiaceae</taxon>
        <taxon>Pandoraea</taxon>
    </lineage>
</organism>
<sequence length="206" mass="22104">MPNSLGYTVFRDMRRIASGSLADAAIAYQQAMIADPHASVLIFDDLSGATRDVDVRGSAADIRARYPAPAVAATGIATGTATAIDGVPAKGRGRPRLGVVAREVTLLPRHWDWLAAQPGGASVVLRKLVDEARRKHAGRDLLRRAQERAYRFMSTIAGDLPDFEEASRALFASDTEALSARIASWPEDVRTHLLQLASTDDLADAA</sequence>
<name>A0A5E5P8X0_9BURK</name>
<protein>
    <recommendedName>
        <fullName evidence="3">DUF2239 domain-containing protein</fullName>
    </recommendedName>
</protein>
<dbReference type="EMBL" id="CABPSX010000009">
    <property type="protein sequence ID" value="VVG73041.1"/>
    <property type="molecule type" value="Genomic_DNA"/>
</dbReference>
<evidence type="ECO:0000313" key="2">
    <source>
        <dbReference type="Proteomes" id="UP000364291"/>
    </source>
</evidence>
<dbReference type="AlphaFoldDB" id="A0A5E5P8X0"/>
<dbReference type="Pfam" id="PF09998">
    <property type="entry name" value="DUF2239"/>
    <property type="match status" value="1"/>
</dbReference>
<evidence type="ECO:0000313" key="1">
    <source>
        <dbReference type="EMBL" id="VVG73041.1"/>
    </source>
</evidence>
<accession>A0A5E5P8X0</accession>